<dbReference type="EMBL" id="RXGB01022069">
    <property type="protein sequence ID" value="TMW81714.1"/>
    <property type="molecule type" value="Genomic_DNA"/>
</dbReference>
<protein>
    <recommendedName>
        <fullName evidence="2">DC1 domain-containing protein</fullName>
    </recommendedName>
</protein>
<feature type="domain" description="DC1" evidence="2">
    <location>
        <begin position="123"/>
        <end position="168"/>
    </location>
</feature>
<feature type="domain" description="DC1" evidence="2">
    <location>
        <begin position="66"/>
        <end position="111"/>
    </location>
</feature>
<evidence type="ECO:0000256" key="1">
    <source>
        <dbReference type="ARBA" id="ARBA00022737"/>
    </source>
</evidence>
<evidence type="ECO:0000259" key="2">
    <source>
        <dbReference type="Pfam" id="PF03107"/>
    </source>
</evidence>
<dbReference type="InterPro" id="IPR004146">
    <property type="entry name" value="DC1"/>
</dbReference>
<dbReference type="Pfam" id="PF03107">
    <property type="entry name" value="C1_2"/>
    <property type="match status" value="3"/>
</dbReference>
<dbReference type="PANTHER" id="PTHR47841:SF10">
    <property type="entry name" value="DC1 DOMAIN-CONTAINING PROTEIN"/>
    <property type="match status" value="1"/>
</dbReference>
<organism evidence="3">
    <name type="scientific">Solanum chilense</name>
    <name type="common">Tomato</name>
    <name type="synonym">Lycopersicon chilense</name>
    <dbReference type="NCBI Taxonomy" id="4083"/>
    <lineage>
        <taxon>Eukaryota</taxon>
        <taxon>Viridiplantae</taxon>
        <taxon>Streptophyta</taxon>
        <taxon>Embryophyta</taxon>
        <taxon>Tracheophyta</taxon>
        <taxon>Spermatophyta</taxon>
        <taxon>Magnoliopsida</taxon>
        <taxon>eudicotyledons</taxon>
        <taxon>Gunneridae</taxon>
        <taxon>Pentapetalae</taxon>
        <taxon>asterids</taxon>
        <taxon>lamiids</taxon>
        <taxon>Solanales</taxon>
        <taxon>Solanaceae</taxon>
        <taxon>Solanoideae</taxon>
        <taxon>Solaneae</taxon>
        <taxon>Solanum</taxon>
        <taxon>Solanum subgen. Lycopersicon</taxon>
    </lineage>
</organism>
<dbReference type="PANTHER" id="PTHR47841">
    <property type="entry name" value="DIACYLGLYCEROL KINASE THETA-LIKE-RELATED"/>
    <property type="match status" value="1"/>
</dbReference>
<keyword evidence="1" id="KW-0677">Repeat</keyword>
<sequence>MAPIPTTIQHFTHKHSLILHHDTINPKYLCEGCMTYGFGTRYHCHACTFNLHEDCAKCPRILSSFMHPHHPLRLVERDHQSSDRACNICRDLIEGLSYSCEPCGFDVHPICTLLPETLNHILHQPHPLRLLSSIEQGITCVICRGACNAFSWRYRCALCNFDIHIGCVPIQCQNKTTHRGISTYVPPSILPQQHYFFGYANPNNFPGPSNMNHYNNNIMPQLYQQNHGQAQTHYGGNYGGRINQVMFHLVKTIATGVISNLVFGMIDVSPIFGF</sequence>
<accession>A0A6N2AJU9</accession>
<dbReference type="AlphaFoldDB" id="A0A6N2AJU9"/>
<gene>
    <name evidence="3" type="ORF">EJD97_008212</name>
</gene>
<dbReference type="InterPro" id="IPR046349">
    <property type="entry name" value="C1-like_sf"/>
</dbReference>
<proteinExistence type="predicted"/>
<feature type="domain" description="DC1" evidence="2">
    <location>
        <begin position="11"/>
        <end position="56"/>
    </location>
</feature>
<dbReference type="SUPFAM" id="SSF57889">
    <property type="entry name" value="Cysteine-rich domain"/>
    <property type="match status" value="1"/>
</dbReference>
<name>A0A6N2AJU9_SOLCI</name>
<reference evidence="3" key="1">
    <citation type="submission" date="2019-05" db="EMBL/GenBank/DDBJ databases">
        <title>The de novo reference genome and transcriptome assemblies of the wild tomato species Solanum chilense.</title>
        <authorList>
            <person name="Stam R."/>
            <person name="Nosenko T."/>
            <person name="Hoerger A.C."/>
            <person name="Stephan W."/>
            <person name="Seidel M.A."/>
            <person name="Kuhn J.M.M."/>
            <person name="Haberer G."/>
            <person name="Tellier A."/>
        </authorList>
    </citation>
    <scope>NUCLEOTIDE SEQUENCE</scope>
    <source>
        <tissue evidence="3">Mature leaves</tissue>
    </source>
</reference>
<evidence type="ECO:0000313" key="3">
    <source>
        <dbReference type="EMBL" id="TMW81714.1"/>
    </source>
</evidence>
<comment type="caution">
    <text evidence="3">The sequence shown here is derived from an EMBL/GenBank/DDBJ whole genome shotgun (WGS) entry which is preliminary data.</text>
</comment>